<feature type="non-terminal residue" evidence="2">
    <location>
        <position position="1"/>
    </location>
</feature>
<reference evidence="2" key="2">
    <citation type="submission" date="2023-05" db="EMBL/GenBank/DDBJ databases">
        <authorList>
            <person name="Fouks B."/>
        </authorList>
    </citation>
    <scope>NUCLEOTIDE SEQUENCE</scope>
    <source>
        <strain evidence="2">Stay&amp;Tobe</strain>
        <tissue evidence="2">Testes</tissue>
    </source>
</reference>
<evidence type="ECO:0000313" key="3">
    <source>
        <dbReference type="Proteomes" id="UP001233999"/>
    </source>
</evidence>
<protein>
    <submittedName>
        <fullName evidence="2">Uncharacterized protein</fullName>
    </submittedName>
</protein>
<dbReference type="EMBL" id="JASPKZ010004567">
    <property type="protein sequence ID" value="KAJ9590076.1"/>
    <property type="molecule type" value="Genomic_DNA"/>
</dbReference>
<name>A0AAD8A0G0_DIPPU</name>
<feature type="non-terminal residue" evidence="2">
    <location>
        <position position="67"/>
    </location>
</feature>
<gene>
    <name evidence="2" type="ORF">L9F63_016796</name>
</gene>
<feature type="region of interest" description="Disordered" evidence="1">
    <location>
        <begin position="35"/>
        <end position="67"/>
    </location>
</feature>
<organism evidence="2 3">
    <name type="scientific">Diploptera punctata</name>
    <name type="common">Pacific beetle cockroach</name>
    <dbReference type="NCBI Taxonomy" id="6984"/>
    <lineage>
        <taxon>Eukaryota</taxon>
        <taxon>Metazoa</taxon>
        <taxon>Ecdysozoa</taxon>
        <taxon>Arthropoda</taxon>
        <taxon>Hexapoda</taxon>
        <taxon>Insecta</taxon>
        <taxon>Pterygota</taxon>
        <taxon>Neoptera</taxon>
        <taxon>Polyneoptera</taxon>
        <taxon>Dictyoptera</taxon>
        <taxon>Blattodea</taxon>
        <taxon>Blaberoidea</taxon>
        <taxon>Blaberidae</taxon>
        <taxon>Diplopterinae</taxon>
        <taxon>Diploptera</taxon>
    </lineage>
</organism>
<accession>A0AAD8A0G0</accession>
<evidence type="ECO:0000313" key="2">
    <source>
        <dbReference type="EMBL" id="KAJ9590076.1"/>
    </source>
</evidence>
<keyword evidence="3" id="KW-1185">Reference proteome</keyword>
<comment type="caution">
    <text evidence="2">The sequence shown here is derived from an EMBL/GenBank/DDBJ whole genome shotgun (WGS) entry which is preliminary data.</text>
</comment>
<reference evidence="2" key="1">
    <citation type="journal article" date="2023" name="IScience">
        <title>Live-bearing cockroach genome reveals convergent evolutionary mechanisms linked to viviparity in insects and beyond.</title>
        <authorList>
            <person name="Fouks B."/>
            <person name="Harrison M.C."/>
            <person name="Mikhailova A.A."/>
            <person name="Marchal E."/>
            <person name="English S."/>
            <person name="Carruthers M."/>
            <person name="Jennings E.C."/>
            <person name="Chiamaka E.L."/>
            <person name="Frigard R.A."/>
            <person name="Pippel M."/>
            <person name="Attardo G.M."/>
            <person name="Benoit J.B."/>
            <person name="Bornberg-Bauer E."/>
            <person name="Tobe S.S."/>
        </authorList>
    </citation>
    <scope>NUCLEOTIDE SEQUENCE</scope>
    <source>
        <strain evidence="2">Stay&amp;Tobe</strain>
    </source>
</reference>
<proteinExistence type="predicted"/>
<dbReference type="AlphaFoldDB" id="A0AAD8A0G0"/>
<evidence type="ECO:0000256" key="1">
    <source>
        <dbReference type="SAM" id="MobiDB-lite"/>
    </source>
</evidence>
<dbReference type="Proteomes" id="UP001233999">
    <property type="component" value="Unassembled WGS sequence"/>
</dbReference>
<sequence>IKQTQIMHLKYGGTVLITGQPQQFLFLETIVEETSDDLRSESDRSGPAGWPDSDSDTESVIHVPKNL</sequence>